<dbReference type="RefSeq" id="WP_346245812.1">
    <property type="nucleotide sequence ID" value="NZ_JBDIZK010000003.1"/>
</dbReference>
<comment type="caution">
    <text evidence="2">The sequence shown here is derived from an EMBL/GenBank/DDBJ whole genome shotgun (WGS) entry which is preliminary data.</text>
</comment>
<organism evidence="2 3">
    <name type="scientific">Sphingomonas rustica</name>
    <dbReference type="NCBI Taxonomy" id="3103142"/>
    <lineage>
        <taxon>Bacteria</taxon>
        <taxon>Pseudomonadati</taxon>
        <taxon>Pseudomonadota</taxon>
        <taxon>Alphaproteobacteria</taxon>
        <taxon>Sphingomonadales</taxon>
        <taxon>Sphingomonadaceae</taxon>
        <taxon>Sphingomonas</taxon>
    </lineage>
</organism>
<evidence type="ECO:0000313" key="3">
    <source>
        <dbReference type="Proteomes" id="UP001427805"/>
    </source>
</evidence>
<gene>
    <name evidence="2" type="ORF">TPR58_06535</name>
</gene>
<evidence type="ECO:0000256" key="1">
    <source>
        <dbReference type="SAM" id="SignalP"/>
    </source>
</evidence>
<feature type="chain" id="PRO_5046277258" description="DUF4892 domain-containing protein" evidence="1">
    <location>
        <begin position="20"/>
        <end position="174"/>
    </location>
</feature>
<evidence type="ECO:0008006" key="4">
    <source>
        <dbReference type="Google" id="ProtNLM"/>
    </source>
</evidence>
<keyword evidence="1" id="KW-0732">Signal</keyword>
<proteinExistence type="predicted"/>
<sequence>MRKLILFVSAMMISSAAIAEVPGDDHPLLPRYEGAEITGYRAPSQDTVLIPTGRVGDAEAPRLSRQLDGVVTHIDYAVRPALATAQVGSYYANLLRAAGFETIFSCVGEAACGGGMGALIFNSGKVAPVGLADGLFGDRMRVIVARRDADWVLIHIYEGPDRTTIYETVVENAA</sequence>
<evidence type="ECO:0000313" key="2">
    <source>
        <dbReference type="EMBL" id="MEN3746815.1"/>
    </source>
</evidence>
<protein>
    <recommendedName>
        <fullName evidence="4">DUF4892 domain-containing protein</fullName>
    </recommendedName>
</protein>
<feature type="signal peptide" evidence="1">
    <location>
        <begin position="1"/>
        <end position="19"/>
    </location>
</feature>
<dbReference type="Proteomes" id="UP001427805">
    <property type="component" value="Unassembled WGS sequence"/>
</dbReference>
<accession>A0ABV0B9Q1</accession>
<reference evidence="2 3" key="1">
    <citation type="submission" date="2024-05" db="EMBL/GenBank/DDBJ databases">
        <title>Sphingomonas sp. HF-S3 16S ribosomal RNA gene Genome sequencing and assembly.</title>
        <authorList>
            <person name="Lee H."/>
        </authorList>
    </citation>
    <scope>NUCLEOTIDE SEQUENCE [LARGE SCALE GENOMIC DNA]</scope>
    <source>
        <strain evidence="2 3">HF-S3</strain>
    </source>
</reference>
<name>A0ABV0B9Q1_9SPHN</name>
<dbReference type="EMBL" id="JBDIZK010000003">
    <property type="protein sequence ID" value="MEN3746815.1"/>
    <property type="molecule type" value="Genomic_DNA"/>
</dbReference>
<keyword evidence="3" id="KW-1185">Reference proteome</keyword>